<evidence type="ECO:0000256" key="1">
    <source>
        <dbReference type="ARBA" id="ARBA00022723"/>
    </source>
</evidence>
<dbReference type="GO" id="GO:0004053">
    <property type="term" value="F:arginase activity"/>
    <property type="evidence" value="ECO:0007669"/>
    <property type="project" value="TreeGrafter"/>
</dbReference>
<keyword evidence="6" id="KW-1185">Reference proteome</keyword>
<dbReference type="EMBL" id="NCXP01000046">
    <property type="protein sequence ID" value="OSC37230.1"/>
    <property type="molecule type" value="Genomic_DNA"/>
</dbReference>
<dbReference type="STRING" id="1430326.B8W66_21840"/>
<name>A0A1X2LPH2_9MYCO</name>
<dbReference type="GO" id="GO:0005829">
    <property type="term" value="C:cytosol"/>
    <property type="evidence" value="ECO:0007669"/>
    <property type="project" value="TreeGrafter"/>
</dbReference>
<gene>
    <name evidence="5" type="ORF">B8W66_21840</name>
</gene>
<dbReference type="SUPFAM" id="SSF52768">
    <property type="entry name" value="Arginase/deacetylase"/>
    <property type="match status" value="1"/>
</dbReference>
<evidence type="ECO:0000256" key="3">
    <source>
        <dbReference type="ARBA" id="ARBA00023211"/>
    </source>
</evidence>
<protein>
    <recommendedName>
        <fullName evidence="7">Arginase</fullName>
    </recommendedName>
</protein>
<evidence type="ECO:0008006" key="7">
    <source>
        <dbReference type="Google" id="ProtNLM"/>
    </source>
</evidence>
<evidence type="ECO:0000256" key="2">
    <source>
        <dbReference type="ARBA" id="ARBA00022801"/>
    </source>
</evidence>
<sequence>MSDPVDDRLDDRTAVIYVPFNAAGLPGGVARMPRVIRDAGLEHRLPNPVATWVGVDGITTARGPSGLLSESALTSMIVDTAAALSTAWKARTPPLVVAGDCPVLVAPLIAALQEGGAGLVFIDGHEDAWDPYRTSGEASDCEIGLALGLYPGPDALAPQLPCVKREQLIVLGPRDQAELAEAEQPSVRGLVAHYISGAELVAVSEPAQYRDVVDHIRDSAATAPAGWWCHVDLDVLDTASLPAVDYPQPGGLSWAQLERLTATCLSVPGCLGASCVIYNPDLDAGRNAPRIADYLAFIRGLLPRRR</sequence>
<evidence type="ECO:0000256" key="4">
    <source>
        <dbReference type="PROSITE-ProRule" id="PRU00742"/>
    </source>
</evidence>
<keyword evidence="2" id="KW-0378">Hydrolase</keyword>
<evidence type="ECO:0000313" key="6">
    <source>
        <dbReference type="Proteomes" id="UP000193247"/>
    </source>
</evidence>
<proteinExistence type="inferred from homology"/>
<dbReference type="PANTHER" id="PTHR43782">
    <property type="entry name" value="ARGINASE"/>
    <property type="match status" value="1"/>
</dbReference>
<keyword evidence="1" id="KW-0479">Metal-binding</keyword>
<reference evidence="5 6" key="1">
    <citation type="submission" date="2017-04" db="EMBL/GenBank/DDBJ databases">
        <title>The new phylogeny of genus Mycobacterium.</title>
        <authorList>
            <person name="Tortoli E."/>
            <person name="Trovato A."/>
            <person name="Cirillo D.M."/>
        </authorList>
    </citation>
    <scope>NUCLEOTIDE SEQUENCE [LARGE SCALE GENOMIC DNA]</scope>
    <source>
        <strain evidence="5 6">TBL 1200985</strain>
    </source>
</reference>
<dbReference type="RefSeq" id="WP_085327348.1">
    <property type="nucleotide sequence ID" value="NZ_NCXP01000046.1"/>
</dbReference>
<dbReference type="PANTHER" id="PTHR43782:SF3">
    <property type="entry name" value="ARGINASE"/>
    <property type="match status" value="1"/>
</dbReference>
<dbReference type="InterPro" id="IPR006035">
    <property type="entry name" value="Ureohydrolase"/>
</dbReference>
<dbReference type="PROSITE" id="PS51409">
    <property type="entry name" value="ARGINASE_2"/>
    <property type="match status" value="1"/>
</dbReference>
<dbReference type="Proteomes" id="UP000193247">
    <property type="component" value="Unassembled WGS sequence"/>
</dbReference>
<keyword evidence="3" id="KW-0464">Manganese</keyword>
<dbReference type="Gene3D" id="3.40.800.10">
    <property type="entry name" value="Ureohydrolase domain"/>
    <property type="match status" value="1"/>
</dbReference>
<accession>A0A1X2LPH2</accession>
<comment type="caution">
    <text evidence="5">The sequence shown here is derived from an EMBL/GenBank/DDBJ whole genome shotgun (WGS) entry which is preliminary data.</text>
</comment>
<dbReference type="Pfam" id="PF00491">
    <property type="entry name" value="Arginase"/>
    <property type="match status" value="1"/>
</dbReference>
<organism evidence="5 6">
    <name type="scientific">Mycobacterium decipiens</name>
    <dbReference type="NCBI Taxonomy" id="1430326"/>
    <lineage>
        <taxon>Bacteria</taxon>
        <taxon>Bacillati</taxon>
        <taxon>Actinomycetota</taxon>
        <taxon>Actinomycetes</taxon>
        <taxon>Mycobacteriales</taxon>
        <taxon>Mycobacteriaceae</taxon>
        <taxon>Mycobacterium</taxon>
    </lineage>
</organism>
<dbReference type="AlphaFoldDB" id="A0A1X2LPH2"/>
<dbReference type="OrthoDB" id="7331788at2"/>
<comment type="similarity">
    <text evidence="4">Belongs to the arginase family.</text>
</comment>
<dbReference type="InterPro" id="IPR023696">
    <property type="entry name" value="Ureohydrolase_dom_sf"/>
</dbReference>
<dbReference type="GO" id="GO:0030145">
    <property type="term" value="F:manganese ion binding"/>
    <property type="evidence" value="ECO:0007669"/>
    <property type="project" value="TreeGrafter"/>
</dbReference>
<evidence type="ECO:0000313" key="5">
    <source>
        <dbReference type="EMBL" id="OSC37230.1"/>
    </source>
</evidence>